<evidence type="ECO:0000313" key="3">
    <source>
        <dbReference type="Proteomes" id="UP001476798"/>
    </source>
</evidence>
<organism evidence="2 3">
    <name type="scientific">Goodea atripinnis</name>
    <dbReference type="NCBI Taxonomy" id="208336"/>
    <lineage>
        <taxon>Eukaryota</taxon>
        <taxon>Metazoa</taxon>
        <taxon>Chordata</taxon>
        <taxon>Craniata</taxon>
        <taxon>Vertebrata</taxon>
        <taxon>Euteleostomi</taxon>
        <taxon>Actinopterygii</taxon>
        <taxon>Neopterygii</taxon>
        <taxon>Teleostei</taxon>
        <taxon>Neoteleostei</taxon>
        <taxon>Acanthomorphata</taxon>
        <taxon>Ovalentaria</taxon>
        <taxon>Atherinomorphae</taxon>
        <taxon>Cyprinodontiformes</taxon>
        <taxon>Goodeidae</taxon>
        <taxon>Goodea</taxon>
    </lineage>
</organism>
<dbReference type="EMBL" id="JAHRIO010049980">
    <property type="protein sequence ID" value="MEQ2173708.1"/>
    <property type="molecule type" value="Genomic_DNA"/>
</dbReference>
<gene>
    <name evidence="2" type="ORF">GOODEAATRI_000142</name>
</gene>
<comment type="caution">
    <text evidence="2">The sequence shown here is derived from an EMBL/GenBank/DDBJ whole genome shotgun (WGS) entry which is preliminary data.</text>
</comment>
<evidence type="ECO:0000313" key="2">
    <source>
        <dbReference type="EMBL" id="MEQ2173708.1"/>
    </source>
</evidence>
<proteinExistence type="predicted"/>
<evidence type="ECO:0000256" key="1">
    <source>
        <dbReference type="SAM" id="Phobius"/>
    </source>
</evidence>
<dbReference type="Proteomes" id="UP001476798">
    <property type="component" value="Unassembled WGS sequence"/>
</dbReference>
<sequence>MPGWEVWGGGEANFSWQLPAVLWASLPPYCPGLACLLWHLLLGRGNAVQGPNAHTRSGWGYPIDKDTLQAKNRCSRLSKAEFRLCRDGCVVIYLEERKGWAEREHRQSGGVGWSVEHTVYKKVHCVARVSYGIEQNGCTVQ</sequence>
<keyword evidence="1" id="KW-0812">Transmembrane</keyword>
<keyword evidence="3" id="KW-1185">Reference proteome</keyword>
<name>A0ABV0NQL5_9TELE</name>
<keyword evidence="1" id="KW-0472">Membrane</keyword>
<feature type="transmembrane region" description="Helical" evidence="1">
    <location>
        <begin position="20"/>
        <end position="42"/>
    </location>
</feature>
<protein>
    <submittedName>
        <fullName evidence="2">Uncharacterized protein</fullName>
    </submittedName>
</protein>
<keyword evidence="1" id="KW-1133">Transmembrane helix</keyword>
<accession>A0ABV0NQL5</accession>
<reference evidence="2 3" key="1">
    <citation type="submission" date="2021-06" db="EMBL/GenBank/DDBJ databases">
        <authorList>
            <person name="Palmer J.M."/>
        </authorList>
    </citation>
    <scope>NUCLEOTIDE SEQUENCE [LARGE SCALE GENOMIC DNA]</scope>
    <source>
        <strain evidence="2 3">GA_2019</strain>
        <tissue evidence="2">Muscle</tissue>
    </source>
</reference>